<dbReference type="AlphaFoldDB" id="A0AAU7LXB2"/>
<name>A0AAU7LXB2_9BURK</name>
<organism evidence="1">
    <name type="scientific">Polaromonas hydrogenivorans</name>
    <dbReference type="NCBI Taxonomy" id="335476"/>
    <lineage>
        <taxon>Bacteria</taxon>
        <taxon>Pseudomonadati</taxon>
        <taxon>Pseudomonadota</taxon>
        <taxon>Betaproteobacteria</taxon>
        <taxon>Burkholderiales</taxon>
        <taxon>Comamonadaceae</taxon>
        <taxon>Polaromonas</taxon>
    </lineage>
</organism>
<dbReference type="EMBL" id="CP157675">
    <property type="protein sequence ID" value="XBP71528.1"/>
    <property type="molecule type" value="Genomic_DNA"/>
</dbReference>
<evidence type="ECO:0000313" key="1">
    <source>
        <dbReference type="EMBL" id="XBP71528.1"/>
    </source>
</evidence>
<reference evidence="1" key="1">
    <citation type="submission" date="2024-05" db="EMBL/GenBank/DDBJ databases">
        <authorList>
            <person name="Bunk B."/>
            <person name="Swiderski J."/>
            <person name="Sproer C."/>
            <person name="Thiel V."/>
        </authorList>
    </citation>
    <scope>NUCLEOTIDE SEQUENCE</scope>
    <source>
        <strain evidence="1">DSM 17735</strain>
    </source>
</reference>
<protein>
    <submittedName>
        <fullName evidence="1">Uncharacterized protein</fullName>
    </submittedName>
</protein>
<accession>A0AAU7LXB2</accession>
<dbReference type="RefSeq" id="WP_349280897.1">
    <property type="nucleotide sequence ID" value="NZ_CBCSCU010000001.1"/>
</dbReference>
<gene>
    <name evidence="1" type="ORF">ABLV49_06960</name>
</gene>
<sequence>MESRALPVLQRSRTLGELDALIHREGLFPRDARRRFVALIIARLAGNPDFEALAQQMQHSYEKGDKETTDKLQRLIDHLRDKAAPAV</sequence>
<proteinExistence type="predicted"/>